<reference evidence="1 2" key="1">
    <citation type="journal article" date="2022" name="Nat. Plants">
        <title>Genomes of leafy and leafless Platanthera orchids illuminate the evolution of mycoheterotrophy.</title>
        <authorList>
            <person name="Li M.H."/>
            <person name="Liu K.W."/>
            <person name="Li Z."/>
            <person name="Lu H.C."/>
            <person name="Ye Q.L."/>
            <person name="Zhang D."/>
            <person name="Wang J.Y."/>
            <person name="Li Y.F."/>
            <person name="Zhong Z.M."/>
            <person name="Liu X."/>
            <person name="Yu X."/>
            <person name="Liu D.K."/>
            <person name="Tu X.D."/>
            <person name="Liu B."/>
            <person name="Hao Y."/>
            <person name="Liao X.Y."/>
            <person name="Jiang Y.T."/>
            <person name="Sun W.H."/>
            <person name="Chen J."/>
            <person name="Chen Y.Q."/>
            <person name="Ai Y."/>
            <person name="Zhai J.W."/>
            <person name="Wu S.S."/>
            <person name="Zhou Z."/>
            <person name="Hsiao Y.Y."/>
            <person name="Wu W.L."/>
            <person name="Chen Y.Y."/>
            <person name="Lin Y.F."/>
            <person name="Hsu J.L."/>
            <person name="Li C.Y."/>
            <person name="Wang Z.W."/>
            <person name="Zhao X."/>
            <person name="Zhong W.Y."/>
            <person name="Ma X.K."/>
            <person name="Ma L."/>
            <person name="Huang J."/>
            <person name="Chen G.Z."/>
            <person name="Huang M.Z."/>
            <person name="Huang L."/>
            <person name="Peng D.H."/>
            <person name="Luo Y.B."/>
            <person name="Zou S.Q."/>
            <person name="Chen S.P."/>
            <person name="Lan S."/>
            <person name="Tsai W.C."/>
            <person name="Van de Peer Y."/>
            <person name="Liu Z.J."/>
        </authorList>
    </citation>
    <scope>NUCLEOTIDE SEQUENCE [LARGE SCALE GENOMIC DNA]</scope>
    <source>
        <strain evidence="1">Lor288</strain>
    </source>
</reference>
<sequence length="155" mass="16900">MLASDLLGFVASLTSGDSDNTSPAIFLSVCGKNQTRDVEGFDVTSGFATSFSGKNLTVYGLGQCFSYLFPVNCQDYYQVGSMVVPMVSPDLMAYGMVQCWRSLNLTGCRECLEKGRAKQLIISPLFCITSLVAHRPKESCTILVLSLLTVNVKLW</sequence>
<name>A0ABR2LJY0_9ASPA</name>
<accession>A0ABR2LJY0</accession>
<dbReference type="EMBL" id="JBBWWR010000018">
    <property type="protein sequence ID" value="KAK8943329.1"/>
    <property type="molecule type" value="Genomic_DNA"/>
</dbReference>
<evidence type="ECO:0000313" key="2">
    <source>
        <dbReference type="Proteomes" id="UP001412067"/>
    </source>
</evidence>
<organism evidence="1 2">
    <name type="scientific">Platanthera guangdongensis</name>
    <dbReference type="NCBI Taxonomy" id="2320717"/>
    <lineage>
        <taxon>Eukaryota</taxon>
        <taxon>Viridiplantae</taxon>
        <taxon>Streptophyta</taxon>
        <taxon>Embryophyta</taxon>
        <taxon>Tracheophyta</taxon>
        <taxon>Spermatophyta</taxon>
        <taxon>Magnoliopsida</taxon>
        <taxon>Liliopsida</taxon>
        <taxon>Asparagales</taxon>
        <taxon>Orchidaceae</taxon>
        <taxon>Orchidoideae</taxon>
        <taxon>Orchideae</taxon>
        <taxon>Orchidinae</taxon>
        <taxon>Platanthera</taxon>
    </lineage>
</organism>
<gene>
    <name evidence="1" type="ORF">KSP40_PGU008668</name>
</gene>
<proteinExistence type="predicted"/>
<keyword evidence="2" id="KW-1185">Reference proteome</keyword>
<protein>
    <submittedName>
        <fullName evidence="1">Uncharacterized protein</fullName>
    </submittedName>
</protein>
<comment type="caution">
    <text evidence="1">The sequence shown here is derived from an EMBL/GenBank/DDBJ whole genome shotgun (WGS) entry which is preliminary data.</text>
</comment>
<evidence type="ECO:0000313" key="1">
    <source>
        <dbReference type="EMBL" id="KAK8943329.1"/>
    </source>
</evidence>
<dbReference type="Proteomes" id="UP001412067">
    <property type="component" value="Unassembled WGS sequence"/>
</dbReference>